<evidence type="ECO:0000313" key="2">
    <source>
        <dbReference type="EMBL" id="QDT59978.1"/>
    </source>
</evidence>
<dbReference type="RefSeq" id="WP_145272186.1">
    <property type="nucleotide sequence ID" value="NZ_CP036272.1"/>
</dbReference>
<organism evidence="2 3">
    <name type="scientific">Stieleria bergensis</name>
    <dbReference type="NCBI Taxonomy" id="2528025"/>
    <lineage>
        <taxon>Bacteria</taxon>
        <taxon>Pseudomonadati</taxon>
        <taxon>Planctomycetota</taxon>
        <taxon>Planctomycetia</taxon>
        <taxon>Pirellulales</taxon>
        <taxon>Pirellulaceae</taxon>
        <taxon>Stieleria</taxon>
    </lineage>
</organism>
<keyword evidence="1" id="KW-0472">Membrane</keyword>
<evidence type="ECO:0000256" key="1">
    <source>
        <dbReference type="SAM" id="Phobius"/>
    </source>
</evidence>
<evidence type="ECO:0000313" key="3">
    <source>
        <dbReference type="Proteomes" id="UP000315003"/>
    </source>
</evidence>
<name>A0A517SV42_9BACT</name>
<accession>A0A517SV42</accession>
<keyword evidence="1" id="KW-0812">Transmembrane</keyword>
<keyword evidence="1" id="KW-1133">Transmembrane helix</keyword>
<keyword evidence="3" id="KW-1185">Reference proteome</keyword>
<feature type="transmembrane region" description="Helical" evidence="1">
    <location>
        <begin position="191"/>
        <end position="210"/>
    </location>
</feature>
<proteinExistence type="predicted"/>
<dbReference type="AlphaFoldDB" id="A0A517SV42"/>
<feature type="transmembrane region" description="Helical" evidence="1">
    <location>
        <begin position="216"/>
        <end position="234"/>
    </location>
</feature>
<gene>
    <name evidence="2" type="ORF">SV7mr_24920</name>
</gene>
<reference evidence="2 3" key="1">
    <citation type="submission" date="2019-02" db="EMBL/GenBank/DDBJ databases">
        <title>Deep-cultivation of Planctomycetes and their phenomic and genomic characterization uncovers novel biology.</title>
        <authorList>
            <person name="Wiegand S."/>
            <person name="Jogler M."/>
            <person name="Boedeker C."/>
            <person name="Pinto D."/>
            <person name="Vollmers J."/>
            <person name="Rivas-Marin E."/>
            <person name="Kohn T."/>
            <person name="Peeters S.H."/>
            <person name="Heuer A."/>
            <person name="Rast P."/>
            <person name="Oberbeckmann S."/>
            <person name="Bunk B."/>
            <person name="Jeske O."/>
            <person name="Meyerdierks A."/>
            <person name="Storesund J.E."/>
            <person name="Kallscheuer N."/>
            <person name="Luecker S."/>
            <person name="Lage O.M."/>
            <person name="Pohl T."/>
            <person name="Merkel B.J."/>
            <person name="Hornburger P."/>
            <person name="Mueller R.-W."/>
            <person name="Bruemmer F."/>
            <person name="Labrenz M."/>
            <person name="Spormann A.M."/>
            <person name="Op den Camp H."/>
            <person name="Overmann J."/>
            <person name="Amann R."/>
            <person name="Jetten M.S.M."/>
            <person name="Mascher T."/>
            <person name="Medema M.H."/>
            <person name="Devos D.P."/>
            <person name="Kaster A.-K."/>
            <person name="Ovreas L."/>
            <person name="Rohde M."/>
            <person name="Galperin M.Y."/>
            <person name="Jogler C."/>
        </authorList>
    </citation>
    <scope>NUCLEOTIDE SEQUENCE [LARGE SCALE GENOMIC DNA]</scope>
    <source>
        <strain evidence="2 3">SV_7m_r</strain>
    </source>
</reference>
<sequence>MSIEFGCQCGKRLKVSADLAGKQVRCPGCSAVLAVPQQQPAADASSADRMVISCQCGQQLRVKPELAGKRVRCSACQQPVLVPGGAAPQAAPIQAVPVQPAPLQAAPIQAVPVQAAAPAAQADGGLWDDLPDANAGQQALPANPAMMNMAGAQAAEPSSSEATNRLLAQAAGDVASSGGGGGGGSGGMGQVGVGILMMLGAVVWFVVGLFNGIIFFYPPILLILGLVSMIKGFVQMASKH</sequence>
<dbReference type="EMBL" id="CP036272">
    <property type="protein sequence ID" value="QDT59978.1"/>
    <property type="molecule type" value="Genomic_DNA"/>
</dbReference>
<dbReference type="Proteomes" id="UP000315003">
    <property type="component" value="Chromosome"/>
</dbReference>
<protein>
    <recommendedName>
        <fullName evidence="4">Zinc finger/thioredoxin putative domain-containing protein</fullName>
    </recommendedName>
</protein>
<evidence type="ECO:0008006" key="4">
    <source>
        <dbReference type="Google" id="ProtNLM"/>
    </source>
</evidence>